<sequence>MKFILGMTLLLFTAPGFVLAKSSFQILDAQGVSRLDLAMVRLKQDAFEFQVQEKMNGSGAFELRYVGVRYDNETQKLKLYASVKAEPTEFYCRLALKNFMNHFNFGGDAASAAKTFYSFYFMPTASAPLSYEIQLYESVYRNTEFEMTVVDAESNAKIQCRYSGSSQEIRYSEM</sequence>
<evidence type="ECO:0000313" key="1">
    <source>
        <dbReference type="EMBL" id="PSF09249.1"/>
    </source>
</evidence>
<reference evidence="1 2" key="1">
    <citation type="submission" date="2018-03" db="EMBL/GenBank/DDBJ databases">
        <title>Marinobacter brunus sp. nov., a marine bacterium of Gamma-proteobacteria isolated from the surface seawater of the South China Sea.</title>
        <authorList>
            <person name="Cheng H."/>
            <person name="Wu Y.-H."/>
            <person name="Xamxidin M."/>
            <person name="Xu X.-W."/>
        </authorList>
    </citation>
    <scope>NUCLEOTIDE SEQUENCE [LARGE SCALE GENOMIC DNA]</scope>
    <source>
        <strain evidence="1 2">NH169-3</strain>
    </source>
</reference>
<dbReference type="AlphaFoldDB" id="A0A2T1KGK7"/>
<dbReference type="Proteomes" id="UP000239866">
    <property type="component" value="Unassembled WGS sequence"/>
</dbReference>
<dbReference type="EMBL" id="PXNP01000040">
    <property type="protein sequence ID" value="PSF09249.1"/>
    <property type="molecule type" value="Genomic_DNA"/>
</dbReference>
<proteinExistence type="predicted"/>
<protein>
    <submittedName>
        <fullName evidence="1">Uncharacterized protein</fullName>
    </submittedName>
</protein>
<gene>
    <name evidence="1" type="ORF">C7H09_07985</name>
</gene>
<accession>A0A2T1KGK7</accession>
<comment type="caution">
    <text evidence="1">The sequence shown here is derived from an EMBL/GenBank/DDBJ whole genome shotgun (WGS) entry which is preliminary data.</text>
</comment>
<evidence type="ECO:0000313" key="2">
    <source>
        <dbReference type="Proteomes" id="UP000239866"/>
    </source>
</evidence>
<name>A0A2T1KGK7_9GAMM</name>
<keyword evidence="2" id="KW-1185">Reference proteome</keyword>
<dbReference type="OrthoDB" id="6367767at2"/>
<organism evidence="1 2">
    <name type="scientific">Marinobacter fuscus</name>
    <dbReference type="NCBI Taxonomy" id="2109942"/>
    <lineage>
        <taxon>Bacteria</taxon>
        <taxon>Pseudomonadati</taxon>
        <taxon>Pseudomonadota</taxon>
        <taxon>Gammaproteobacteria</taxon>
        <taxon>Pseudomonadales</taxon>
        <taxon>Marinobacteraceae</taxon>
        <taxon>Marinobacter</taxon>
    </lineage>
</organism>
<dbReference type="RefSeq" id="WP_106762052.1">
    <property type="nucleotide sequence ID" value="NZ_PXNP01000040.1"/>
</dbReference>